<comment type="caution">
    <text evidence="1">The sequence shown here is derived from an EMBL/GenBank/DDBJ whole genome shotgun (WGS) entry which is preliminary data.</text>
</comment>
<keyword evidence="2" id="KW-1185">Reference proteome</keyword>
<name>A0A9Q0J0M6_9ROSI</name>
<dbReference type="AlphaFoldDB" id="A0A9Q0J0M6"/>
<gene>
    <name evidence="1" type="ORF">Tsubulata_023129</name>
</gene>
<organism evidence="1 2">
    <name type="scientific">Turnera subulata</name>
    <dbReference type="NCBI Taxonomy" id="218843"/>
    <lineage>
        <taxon>Eukaryota</taxon>
        <taxon>Viridiplantae</taxon>
        <taxon>Streptophyta</taxon>
        <taxon>Embryophyta</taxon>
        <taxon>Tracheophyta</taxon>
        <taxon>Spermatophyta</taxon>
        <taxon>Magnoliopsida</taxon>
        <taxon>eudicotyledons</taxon>
        <taxon>Gunneridae</taxon>
        <taxon>Pentapetalae</taxon>
        <taxon>rosids</taxon>
        <taxon>fabids</taxon>
        <taxon>Malpighiales</taxon>
        <taxon>Passifloraceae</taxon>
        <taxon>Turnera</taxon>
    </lineage>
</organism>
<protein>
    <submittedName>
        <fullName evidence="1">Uncharacterized protein</fullName>
    </submittedName>
</protein>
<dbReference type="EMBL" id="JAKUCV010007453">
    <property type="protein sequence ID" value="KAJ4823440.1"/>
    <property type="molecule type" value="Genomic_DNA"/>
</dbReference>
<dbReference type="Proteomes" id="UP001141552">
    <property type="component" value="Unassembled WGS sequence"/>
</dbReference>
<evidence type="ECO:0000313" key="1">
    <source>
        <dbReference type="EMBL" id="KAJ4823440.1"/>
    </source>
</evidence>
<proteinExistence type="predicted"/>
<sequence length="90" mass="10152">METYRVYAVTFTCLASGSFRIPFPCSPRGVAISGIQIGELALIETWEVVMISSTQFFFPASLSNFSILDCLPQLCRFRYFCRAVDLTHRG</sequence>
<reference evidence="1" key="2">
    <citation type="journal article" date="2023" name="Plants (Basel)">
        <title>Annotation of the Turnera subulata (Passifloraceae) Draft Genome Reveals the S-Locus Evolved after the Divergence of Turneroideae from Passifloroideae in a Stepwise Manner.</title>
        <authorList>
            <person name="Henning P.M."/>
            <person name="Roalson E.H."/>
            <person name="Mir W."/>
            <person name="McCubbin A.G."/>
            <person name="Shore J.S."/>
        </authorList>
    </citation>
    <scope>NUCLEOTIDE SEQUENCE</scope>
    <source>
        <strain evidence="1">F60SS</strain>
    </source>
</reference>
<reference evidence="1" key="1">
    <citation type="submission" date="2022-02" db="EMBL/GenBank/DDBJ databases">
        <authorList>
            <person name="Henning P.M."/>
            <person name="McCubbin A.G."/>
            <person name="Shore J.S."/>
        </authorList>
    </citation>
    <scope>NUCLEOTIDE SEQUENCE</scope>
    <source>
        <strain evidence="1">F60SS</strain>
        <tissue evidence="1">Leaves</tissue>
    </source>
</reference>
<accession>A0A9Q0J0M6</accession>
<evidence type="ECO:0000313" key="2">
    <source>
        <dbReference type="Proteomes" id="UP001141552"/>
    </source>
</evidence>